<dbReference type="Gene3D" id="2.160.10.10">
    <property type="entry name" value="Hexapeptide repeat proteins"/>
    <property type="match status" value="1"/>
</dbReference>
<dbReference type="InterPro" id="IPR011004">
    <property type="entry name" value="Trimer_LpxA-like_sf"/>
</dbReference>
<evidence type="ECO:0000256" key="1">
    <source>
        <dbReference type="ARBA" id="ARBA00007274"/>
    </source>
</evidence>
<dbReference type="PANTHER" id="PTHR23416:SF23">
    <property type="entry name" value="ACETYLTRANSFERASE C18B11.09C-RELATED"/>
    <property type="match status" value="1"/>
</dbReference>
<organism evidence="6 7">
    <name type="scientific">Algoriphagus hitonicola</name>
    <dbReference type="NCBI Taxonomy" id="435880"/>
    <lineage>
        <taxon>Bacteria</taxon>
        <taxon>Pseudomonadati</taxon>
        <taxon>Bacteroidota</taxon>
        <taxon>Cytophagia</taxon>
        <taxon>Cytophagales</taxon>
        <taxon>Cyclobacteriaceae</taxon>
        <taxon>Algoriphagus</taxon>
    </lineage>
</organism>
<feature type="domain" description="Maltose/galactoside acetyltransferase" evidence="5">
    <location>
        <begin position="4"/>
        <end position="58"/>
    </location>
</feature>
<keyword evidence="2 6" id="KW-0808">Transferase</keyword>
<evidence type="ECO:0000313" key="7">
    <source>
        <dbReference type="Proteomes" id="UP000199642"/>
    </source>
</evidence>
<keyword evidence="7" id="KW-1185">Reference proteome</keyword>
<dbReference type="OrthoDB" id="9812571at2"/>
<dbReference type="InterPro" id="IPR001451">
    <property type="entry name" value="Hexapep"/>
</dbReference>
<keyword evidence="4" id="KW-0012">Acyltransferase</keyword>
<evidence type="ECO:0000256" key="4">
    <source>
        <dbReference type="ARBA" id="ARBA00023315"/>
    </source>
</evidence>
<dbReference type="STRING" id="435880.SAMN04487988_11771"/>
<evidence type="ECO:0000256" key="2">
    <source>
        <dbReference type="ARBA" id="ARBA00022679"/>
    </source>
</evidence>
<comment type="similarity">
    <text evidence="1">Belongs to the transferase hexapeptide repeat family.</text>
</comment>
<sequence length="185" mass="20239">MSEKEKMLSGLLYQAGDPELTADRIKARKLLKAYNLSDPEEIEERKGLLKKLIGKSGGNFWIEPPFQCDYGYNISVGDDVFINFNCLILDVVRVKLGDRVLVAPNVQFYPATHPIDTKTRGELWEFGKEIHVGSDVWIGGGSIICPGVKIGNGSIIGAGSVVTKDVPEGVIVAGNPARVIRELEK</sequence>
<dbReference type="PROSITE" id="PS00101">
    <property type="entry name" value="HEXAPEP_TRANSFERASES"/>
    <property type="match status" value="1"/>
</dbReference>
<dbReference type="Pfam" id="PF12464">
    <property type="entry name" value="Mac"/>
    <property type="match status" value="1"/>
</dbReference>
<dbReference type="SUPFAM" id="SSF51161">
    <property type="entry name" value="Trimeric LpxA-like enzymes"/>
    <property type="match status" value="1"/>
</dbReference>
<dbReference type="InterPro" id="IPR024688">
    <property type="entry name" value="Mac_dom"/>
</dbReference>
<protein>
    <submittedName>
        <fullName evidence="6">Maltose O-acetyltransferase</fullName>
    </submittedName>
</protein>
<dbReference type="CDD" id="cd03357">
    <property type="entry name" value="LbH_MAT_GAT"/>
    <property type="match status" value="1"/>
</dbReference>
<dbReference type="InterPro" id="IPR051159">
    <property type="entry name" value="Hexapeptide_acetyltransf"/>
</dbReference>
<dbReference type="Proteomes" id="UP000199642">
    <property type="component" value="Unassembled WGS sequence"/>
</dbReference>
<dbReference type="EMBL" id="FOPC01000017">
    <property type="protein sequence ID" value="SFH10846.1"/>
    <property type="molecule type" value="Genomic_DNA"/>
</dbReference>
<reference evidence="7" key="1">
    <citation type="submission" date="2016-10" db="EMBL/GenBank/DDBJ databases">
        <authorList>
            <person name="Varghese N."/>
            <person name="Submissions S."/>
        </authorList>
    </citation>
    <scope>NUCLEOTIDE SEQUENCE [LARGE SCALE GENOMIC DNA]</scope>
    <source>
        <strain evidence="7">DSM 19315</strain>
    </source>
</reference>
<dbReference type="AlphaFoldDB" id="A0A1I2XDS3"/>
<dbReference type="InterPro" id="IPR018357">
    <property type="entry name" value="Hexapep_transf_CS"/>
</dbReference>
<dbReference type="SMART" id="SM01266">
    <property type="entry name" value="Mac"/>
    <property type="match status" value="1"/>
</dbReference>
<keyword evidence="3" id="KW-0677">Repeat</keyword>
<evidence type="ECO:0000313" key="6">
    <source>
        <dbReference type="EMBL" id="SFH10846.1"/>
    </source>
</evidence>
<evidence type="ECO:0000259" key="5">
    <source>
        <dbReference type="SMART" id="SM01266"/>
    </source>
</evidence>
<gene>
    <name evidence="6" type="ORF">SAMN04487988_11771</name>
</gene>
<dbReference type="GO" id="GO:0016413">
    <property type="term" value="F:O-acetyltransferase activity"/>
    <property type="evidence" value="ECO:0007669"/>
    <property type="project" value="UniProtKB-ARBA"/>
</dbReference>
<dbReference type="Pfam" id="PF00132">
    <property type="entry name" value="Hexapep"/>
    <property type="match status" value="1"/>
</dbReference>
<name>A0A1I2XDS3_9BACT</name>
<dbReference type="RefSeq" id="WP_092794204.1">
    <property type="nucleotide sequence ID" value="NZ_FOPC01000017.1"/>
</dbReference>
<accession>A0A1I2XDS3</accession>
<dbReference type="FunFam" id="2.160.10.10:FF:000008">
    <property type="entry name" value="Maltose O-acetyltransferase"/>
    <property type="match status" value="1"/>
</dbReference>
<evidence type="ECO:0000256" key="3">
    <source>
        <dbReference type="ARBA" id="ARBA00022737"/>
    </source>
</evidence>
<dbReference type="PANTHER" id="PTHR23416">
    <property type="entry name" value="SIALIC ACID SYNTHASE-RELATED"/>
    <property type="match status" value="1"/>
</dbReference>
<proteinExistence type="inferred from homology"/>